<dbReference type="GeneID" id="85310522"/>
<dbReference type="GO" id="GO:0046579">
    <property type="term" value="P:positive regulation of Ras protein signal transduction"/>
    <property type="evidence" value="ECO:0007669"/>
    <property type="project" value="TreeGrafter"/>
</dbReference>
<dbReference type="EMBL" id="MU839002">
    <property type="protein sequence ID" value="KAK1769764.1"/>
    <property type="molecule type" value="Genomic_DNA"/>
</dbReference>
<protein>
    <submittedName>
        <fullName evidence="3">Serine-threonine protein kinase 19</fullName>
    </submittedName>
</protein>
<dbReference type="PANTHER" id="PTHR15243:SF0">
    <property type="entry name" value="SERINE_THREONINE-PROTEIN KINASE 19"/>
    <property type="match status" value="1"/>
</dbReference>
<keyword evidence="3" id="KW-0418">Kinase</keyword>
<sequence length="271" mass="28179">PRRRGVGEAFVLATDLEAMVRRAGPALDDAARDAFVAFLARNPAAVRVPRVVAAAEGRRRRCGDGEGEGEAPVPGLSRAQTDQLVRAGFLTAQHTGHDAGNATGAFSRPEDRYSLMSLEAVSQAASGSMGAVGGEGALHAAGGSGAGRGGGPSVDLVSGTGDLSLAVPGHGAYLKLVSSALEHLSSLLEKSQYREAPETALRERWDGGVASDEAALAKRSRGEFVGILPGRTKKWKEFHGLSFDWILQEAVGAGLVEVFETRSVGRGVRLV</sequence>
<evidence type="ECO:0000256" key="1">
    <source>
        <dbReference type="ARBA" id="ARBA00093458"/>
    </source>
</evidence>
<proteinExistence type="inferred from homology"/>
<feature type="region of interest" description="Disordered" evidence="2">
    <location>
        <begin position="56"/>
        <end position="77"/>
    </location>
</feature>
<dbReference type="Proteomes" id="UP001244011">
    <property type="component" value="Unassembled WGS sequence"/>
</dbReference>
<comment type="similarity">
    <text evidence="1">Belongs to the STK19 family.</text>
</comment>
<reference evidence="3" key="1">
    <citation type="submission" date="2023-06" db="EMBL/GenBank/DDBJ databases">
        <title>Genome-scale phylogeny and comparative genomics of the fungal order Sordariales.</title>
        <authorList>
            <consortium name="Lawrence Berkeley National Laboratory"/>
            <person name="Hensen N."/>
            <person name="Bonometti L."/>
            <person name="Westerberg I."/>
            <person name="Brannstrom I.O."/>
            <person name="Guillou S."/>
            <person name="Cros-Aarteil S."/>
            <person name="Calhoun S."/>
            <person name="Haridas S."/>
            <person name="Kuo A."/>
            <person name="Mondo S."/>
            <person name="Pangilinan J."/>
            <person name="Riley R."/>
            <person name="Labutti K."/>
            <person name="Andreopoulos B."/>
            <person name="Lipzen A."/>
            <person name="Chen C."/>
            <person name="Yanf M."/>
            <person name="Daum C."/>
            <person name="Ng V."/>
            <person name="Clum A."/>
            <person name="Steindorff A."/>
            <person name="Ohm R."/>
            <person name="Martin F."/>
            <person name="Silar P."/>
            <person name="Natvig D."/>
            <person name="Lalanne C."/>
            <person name="Gautier V."/>
            <person name="Ament-Velasquez S.L."/>
            <person name="Kruys A."/>
            <person name="Hutchinson M.I."/>
            <person name="Powell A.J."/>
            <person name="Barry K."/>
            <person name="Miller A.N."/>
            <person name="Grigoriev I.V."/>
            <person name="Debuchy R."/>
            <person name="Gladieux P."/>
            <person name="Thoren M.H."/>
            <person name="Johannesson H."/>
        </authorList>
    </citation>
    <scope>NUCLEOTIDE SEQUENCE</scope>
    <source>
        <strain evidence="3">8032-3</strain>
    </source>
</reference>
<accession>A0AAJ0C423</accession>
<dbReference type="Pfam" id="PF10494">
    <property type="entry name" value="Stk19"/>
    <property type="match status" value="1"/>
</dbReference>
<evidence type="ECO:0000313" key="3">
    <source>
        <dbReference type="EMBL" id="KAK1769764.1"/>
    </source>
</evidence>
<keyword evidence="3" id="KW-0808">Transferase</keyword>
<evidence type="ECO:0000256" key="2">
    <source>
        <dbReference type="SAM" id="MobiDB-lite"/>
    </source>
</evidence>
<keyword evidence="4" id="KW-1185">Reference proteome</keyword>
<dbReference type="PANTHER" id="PTHR15243">
    <property type="entry name" value="SERINE/THREONINE-PROTEIN KINASE 19"/>
    <property type="match status" value="1"/>
</dbReference>
<comment type="caution">
    <text evidence="3">The sequence shown here is derived from an EMBL/GenBank/DDBJ whole genome shotgun (WGS) entry which is preliminary data.</text>
</comment>
<feature type="non-terminal residue" evidence="3">
    <location>
        <position position="1"/>
    </location>
</feature>
<dbReference type="AlphaFoldDB" id="A0AAJ0C423"/>
<evidence type="ECO:0000313" key="4">
    <source>
        <dbReference type="Proteomes" id="UP001244011"/>
    </source>
</evidence>
<dbReference type="GO" id="GO:0016301">
    <property type="term" value="F:kinase activity"/>
    <property type="evidence" value="ECO:0007669"/>
    <property type="project" value="UniProtKB-KW"/>
</dbReference>
<dbReference type="RefSeq" id="XP_060285977.1">
    <property type="nucleotide sequence ID" value="XM_060427335.1"/>
</dbReference>
<gene>
    <name evidence="3" type="ORF">QBC33DRAFT_531908</name>
</gene>
<name>A0AAJ0C423_9PEZI</name>
<dbReference type="InterPro" id="IPR018865">
    <property type="entry name" value="STK19-like"/>
</dbReference>
<organism evidence="3 4">
    <name type="scientific">Phialemonium atrogriseum</name>
    <dbReference type="NCBI Taxonomy" id="1093897"/>
    <lineage>
        <taxon>Eukaryota</taxon>
        <taxon>Fungi</taxon>
        <taxon>Dikarya</taxon>
        <taxon>Ascomycota</taxon>
        <taxon>Pezizomycotina</taxon>
        <taxon>Sordariomycetes</taxon>
        <taxon>Sordariomycetidae</taxon>
        <taxon>Cephalothecales</taxon>
        <taxon>Cephalothecaceae</taxon>
        <taxon>Phialemonium</taxon>
    </lineage>
</organism>